<proteinExistence type="predicted"/>
<gene>
    <name evidence="2" type="ORF">AQPW35_46350</name>
</gene>
<dbReference type="EMBL" id="BJCL01000017">
    <property type="protein sequence ID" value="GCL65554.1"/>
    <property type="molecule type" value="Genomic_DNA"/>
</dbReference>
<evidence type="ECO:0000256" key="1">
    <source>
        <dbReference type="SAM" id="Phobius"/>
    </source>
</evidence>
<keyword evidence="1" id="KW-1133">Transmembrane helix</keyword>
<dbReference type="Proteomes" id="UP000301751">
    <property type="component" value="Unassembled WGS sequence"/>
</dbReference>
<sequence>MGNALDARSAREALIVEALRGVDTVLAAADAVGERLTASSQRLETAAAGLAAAGTVYSAEVAQLTEATKRALADYIERRASAATTQALAEHRKAMKEAATLAFAEQLAPAVRDIARQIKLHGNLVRTRLAPVLTALALGVALGIGSAVLWMR</sequence>
<protein>
    <submittedName>
        <fullName evidence="2">Uncharacterized protein</fullName>
    </submittedName>
</protein>
<dbReference type="RefSeq" id="WP_137735254.1">
    <property type="nucleotide sequence ID" value="NZ_BJCL01000017.1"/>
</dbReference>
<reference evidence="3" key="1">
    <citation type="submission" date="2019-03" db="EMBL/GenBank/DDBJ databases">
        <title>Aquabacterium pictum sp.nov., the first bacteriochlorophyll a-containing freshwater bacterium in the genus Aquabacterium of the class Betaproteobacteria.</title>
        <authorList>
            <person name="Hirose S."/>
            <person name="Tank M."/>
            <person name="Hara E."/>
            <person name="Tamaki H."/>
            <person name="Takaichi S."/>
            <person name="Haruta S."/>
            <person name="Hanada S."/>
        </authorList>
    </citation>
    <scope>NUCLEOTIDE SEQUENCE [LARGE SCALE GENOMIC DNA]</scope>
    <source>
        <strain evidence="3">W35</strain>
    </source>
</reference>
<keyword evidence="1" id="KW-0472">Membrane</keyword>
<evidence type="ECO:0000313" key="2">
    <source>
        <dbReference type="EMBL" id="GCL65554.1"/>
    </source>
</evidence>
<comment type="caution">
    <text evidence="2">The sequence shown here is derived from an EMBL/GenBank/DDBJ whole genome shotgun (WGS) entry which is preliminary data.</text>
</comment>
<accession>A0A480AVM7</accession>
<name>A0A480AVM7_9BURK</name>
<feature type="transmembrane region" description="Helical" evidence="1">
    <location>
        <begin position="129"/>
        <end position="151"/>
    </location>
</feature>
<keyword evidence="1" id="KW-0812">Transmembrane</keyword>
<keyword evidence="3" id="KW-1185">Reference proteome</keyword>
<organism evidence="2 3">
    <name type="scientific">Pseudaquabacterium pictum</name>
    <dbReference type="NCBI Taxonomy" id="2315236"/>
    <lineage>
        <taxon>Bacteria</taxon>
        <taxon>Pseudomonadati</taxon>
        <taxon>Pseudomonadota</taxon>
        <taxon>Betaproteobacteria</taxon>
        <taxon>Burkholderiales</taxon>
        <taxon>Sphaerotilaceae</taxon>
        <taxon>Pseudaquabacterium</taxon>
    </lineage>
</organism>
<dbReference type="AlphaFoldDB" id="A0A480AVM7"/>
<evidence type="ECO:0000313" key="3">
    <source>
        <dbReference type="Proteomes" id="UP000301751"/>
    </source>
</evidence>